<dbReference type="AlphaFoldDB" id="A0AAV6NRG1"/>
<dbReference type="GO" id="GO:0009507">
    <property type="term" value="C:chloroplast"/>
    <property type="evidence" value="ECO:0007669"/>
    <property type="project" value="TreeGrafter"/>
</dbReference>
<dbReference type="Pfam" id="PF00561">
    <property type="entry name" value="Abhydrolase_1"/>
    <property type="match status" value="1"/>
</dbReference>
<evidence type="ECO:0000313" key="3">
    <source>
        <dbReference type="Proteomes" id="UP000685013"/>
    </source>
</evidence>
<protein>
    <submittedName>
        <fullName evidence="2">Pheophytinase, chloroplastic</fullName>
    </submittedName>
</protein>
<dbReference type="PANTHER" id="PTHR46438:SF2">
    <property type="entry name" value="ALPHA_BETA-HYDROLASES SUPERFAMILY PROTEIN"/>
    <property type="match status" value="1"/>
</dbReference>
<name>A0AAV6NRG1_9ROSI</name>
<gene>
    <name evidence="2" type="primary">PPH</name>
    <name evidence="2" type="ORF">SDJN03_05808</name>
</gene>
<sequence>MSHCPLSLPIPLGFSATWNGVKSWFNNHSYLQGERRFLAVPFNKKINSFPPEVLKAINLNQHWLQSQSSSIWNVVVEFSPFSMISFAGGISPSLKTEIYNPPANWTFVPLRRAFQHRSECVMNRRSFAFRGIVASGVSVTGSSAVIQPAQGIERLPFKPEGYNFWTWRGHKIHYVVQGEGPPIVLIHGFGASVFHWRYNIPELAKKYKVYALDLLGFGWSDKALIEYDAMVWRDQVVDFMKEIVKQPAVLVGNSLGGFTALVSAAGLAEQVRGVVLLNSAGQFGDANKLIDEPEETSFKKLILKPLKDFFQRIFLGVLFWQTKQPARIVSVLKSVYINSENVDDYLVESISRPAADPNAGEVYYRLMTRFMFNQSKYTLNSVLSELRCPLLLLWGDLDPWVGPAKANRIKEVYPNTTLVNLKAGHCPHDEVPELVNSALMDWLSTLQQPQPSVPLL</sequence>
<dbReference type="FunFam" id="3.40.50.1820:FF:000150">
    <property type="entry name" value="Alpha/beta fold hydrolase"/>
    <property type="match status" value="1"/>
</dbReference>
<dbReference type="PANTHER" id="PTHR46438">
    <property type="entry name" value="ALPHA/BETA-HYDROLASES SUPERFAMILY PROTEIN"/>
    <property type="match status" value="1"/>
</dbReference>
<accession>A0AAV6NRG1</accession>
<evidence type="ECO:0000259" key="1">
    <source>
        <dbReference type="Pfam" id="PF00561"/>
    </source>
</evidence>
<dbReference type="Proteomes" id="UP000685013">
    <property type="component" value="Chromosome 4"/>
</dbReference>
<dbReference type="EMBL" id="JAGKQH010000004">
    <property type="protein sequence ID" value="KAG6600575.1"/>
    <property type="molecule type" value="Genomic_DNA"/>
</dbReference>
<feature type="non-terminal residue" evidence="2">
    <location>
        <position position="1"/>
    </location>
</feature>
<proteinExistence type="predicted"/>
<feature type="domain" description="AB hydrolase-1" evidence="1">
    <location>
        <begin position="181"/>
        <end position="430"/>
    </location>
</feature>
<evidence type="ECO:0000313" key="2">
    <source>
        <dbReference type="EMBL" id="KAG6600575.1"/>
    </source>
</evidence>
<dbReference type="InterPro" id="IPR000073">
    <property type="entry name" value="AB_hydrolase_1"/>
</dbReference>
<comment type="caution">
    <text evidence="2">The sequence shown here is derived from an EMBL/GenBank/DDBJ whole genome shotgun (WGS) entry which is preliminary data.</text>
</comment>
<organism evidence="2 3">
    <name type="scientific">Cucurbita argyrosperma subsp. sororia</name>
    <dbReference type="NCBI Taxonomy" id="37648"/>
    <lineage>
        <taxon>Eukaryota</taxon>
        <taxon>Viridiplantae</taxon>
        <taxon>Streptophyta</taxon>
        <taxon>Embryophyta</taxon>
        <taxon>Tracheophyta</taxon>
        <taxon>Spermatophyta</taxon>
        <taxon>Magnoliopsida</taxon>
        <taxon>eudicotyledons</taxon>
        <taxon>Gunneridae</taxon>
        <taxon>Pentapetalae</taxon>
        <taxon>rosids</taxon>
        <taxon>fabids</taxon>
        <taxon>Cucurbitales</taxon>
        <taxon>Cucurbitaceae</taxon>
        <taxon>Cucurbiteae</taxon>
        <taxon>Cucurbita</taxon>
    </lineage>
</organism>
<reference evidence="2 3" key="1">
    <citation type="journal article" date="2021" name="Hortic Res">
        <title>The domestication of Cucurbita argyrosperma as revealed by the genome of its wild relative.</title>
        <authorList>
            <person name="Barrera-Redondo J."/>
            <person name="Sanchez-de la Vega G."/>
            <person name="Aguirre-Liguori J.A."/>
            <person name="Castellanos-Morales G."/>
            <person name="Gutierrez-Guerrero Y.T."/>
            <person name="Aguirre-Dugua X."/>
            <person name="Aguirre-Planter E."/>
            <person name="Tenaillon M.I."/>
            <person name="Lira-Saade R."/>
            <person name="Eguiarte L.E."/>
        </authorList>
    </citation>
    <scope>NUCLEOTIDE SEQUENCE [LARGE SCALE GENOMIC DNA]</scope>
    <source>
        <strain evidence="2">JBR-2021</strain>
    </source>
</reference>
<keyword evidence="3" id="KW-1185">Reference proteome</keyword>